<sequence>MERGSLALKQSVTLGCGAPGPQIRPCAECRQIGGREGCAYQTTQTANRSPAIKMAAPARGARRWEQTCSQDKERLRRPPQARMPPRRYALM</sequence>
<accession>A0AAD7W3B8</accession>
<proteinExistence type="predicted"/>
<feature type="compositionally biased region" description="Basic and acidic residues" evidence="1">
    <location>
        <begin position="62"/>
        <end position="76"/>
    </location>
</feature>
<keyword evidence="3" id="KW-1185">Reference proteome</keyword>
<dbReference type="AlphaFoldDB" id="A0AAD7W3B8"/>
<comment type="caution">
    <text evidence="2">The sequence shown here is derived from an EMBL/GenBank/DDBJ whole genome shotgun (WGS) entry which is preliminary data.</text>
</comment>
<gene>
    <name evidence="2" type="ORF">AAFF_G00260270</name>
</gene>
<reference evidence="2" key="1">
    <citation type="journal article" date="2023" name="Science">
        <title>Genome structures resolve the early diversification of teleost fishes.</title>
        <authorList>
            <person name="Parey E."/>
            <person name="Louis A."/>
            <person name="Montfort J."/>
            <person name="Bouchez O."/>
            <person name="Roques C."/>
            <person name="Iampietro C."/>
            <person name="Lluch J."/>
            <person name="Castinel A."/>
            <person name="Donnadieu C."/>
            <person name="Desvignes T."/>
            <person name="Floi Bucao C."/>
            <person name="Jouanno E."/>
            <person name="Wen M."/>
            <person name="Mejri S."/>
            <person name="Dirks R."/>
            <person name="Jansen H."/>
            <person name="Henkel C."/>
            <person name="Chen W.J."/>
            <person name="Zahm M."/>
            <person name="Cabau C."/>
            <person name="Klopp C."/>
            <person name="Thompson A.W."/>
            <person name="Robinson-Rechavi M."/>
            <person name="Braasch I."/>
            <person name="Lecointre G."/>
            <person name="Bobe J."/>
            <person name="Postlethwait J.H."/>
            <person name="Berthelot C."/>
            <person name="Roest Crollius H."/>
            <person name="Guiguen Y."/>
        </authorList>
    </citation>
    <scope>NUCLEOTIDE SEQUENCE</scope>
    <source>
        <strain evidence="2">NC1722</strain>
    </source>
</reference>
<protein>
    <submittedName>
        <fullName evidence="2">Uncharacterized protein</fullName>
    </submittedName>
</protein>
<organism evidence="2 3">
    <name type="scientific">Aldrovandia affinis</name>
    <dbReference type="NCBI Taxonomy" id="143900"/>
    <lineage>
        <taxon>Eukaryota</taxon>
        <taxon>Metazoa</taxon>
        <taxon>Chordata</taxon>
        <taxon>Craniata</taxon>
        <taxon>Vertebrata</taxon>
        <taxon>Euteleostomi</taxon>
        <taxon>Actinopterygii</taxon>
        <taxon>Neopterygii</taxon>
        <taxon>Teleostei</taxon>
        <taxon>Notacanthiformes</taxon>
        <taxon>Halosauridae</taxon>
        <taxon>Aldrovandia</taxon>
    </lineage>
</organism>
<dbReference type="EMBL" id="JAINUG010000354">
    <property type="protein sequence ID" value="KAJ8377422.1"/>
    <property type="molecule type" value="Genomic_DNA"/>
</dbReference>
<evidence type="ECO:0000313" key="3">
    <source>
        <dbReference type="Proteomes" id="UP001221898"/>
    </source>
</evidence>
<name>A0AAD7W3B8_9TELE</name>
<dbReference type="Proteomes" id="UP001221898">
    <property type="component" value="Unassembled WGS sequence"/>
</dbReference>
<evidence type="ECO:0000313" key="2">
    <source>
        <dbReference type="EMBL" id="KAJ8377422.1"/>
    </source>
</evidence>
<feature type="region of interest" description="Disordered" evidence="1">
    <location>
        <begin position="46"/>
        <end position="91"/>
    </location>
</feature>
<evidence type="ECO:0000256" key="1">
    <source>
        <dbReference type="SAM" id="MobiDB-lite"/>
    </source>
</evidence>